<gene>
    <name evidence="2" type="ORF">BBF96_12460</name>
</gene>
<dbReference type="InterPro" id="IPR024207">
    <property type="entry name" value="CotJB_dom"/>
</dbReference>
<organism evidence="2 3">
    <name type="scientific">Anoxybacter fermentans</name>
    <dbReference type="NCBI Taxonomy" id="1323375"/>
    <lineage>
        <taxon>Bacteria</taxon>
        <taxon>Bacillati</taxon>
        <taxon>Bacillota</taxon>
        <taxon>Clostridia</taxon>
        <taxon>Halanaerobiales</taxon>
        <taxon>Anoxybacter</taxon>
    </lineage>
</organism>
<dbReference type="AlphaFoldDB" id="A0A3S9T322"/>
<sequence length="90" mass="11053">MDKEYPELSDEAKNILKELMALDFTILELSLYLDTHPMDQRALIQHNRYVRMRYPLVRKLKELYGPLTHFTQADYPWAWLNQPWPWRIEF</sequence>
<dbReference type="PIRSF" id="PIRSF010606">
    <property type="entry name" value="Spore_coat_CotJB"/>
    <property type="match status" value="1"/>
</dbReference>
<evidence type="ECO:0000313" key="3">
    <source>
        <dbReference type="Proteomes" id="UP000267250"/>
    </source>
</evidence>
<protein>
    <recommendedName>
        <fullName evidence="1">Protein CotJB domain-containing protein</fullName>
    </recommendedName>
</protein>
<evidence type="ECO:0000259" key="1">
    <source>
        <dbReference type="Pfam" id="PF12652"/>
    </source>
</evidence>
<dbReference type="Pfam" id="PF12652">
    <property type="entry name" value="CotJB"/>
    <property type="match status" value="1"/>
</dbReference>
<name>A0A3S9T322_9FIRM</name>
<keyword evidence="3" id="KW-1185">Reference proteome</keyword>
<dbReference type="InterPro" id="IPR016571">
    <property type="entry name" value="Spore_coat_assembly_CotJB"/>
</dbReference>
<proteinExistence type="predicted"/>
<dbReference type="Proteomes" id="UP000267250">
    <property type="component" value="Chromosome"/>
</dbReference>
<dbReference type="KEGG" id="aft:BBF96_12460"/>
<reference evidence="2 3" key="1">
    <citation type="submission" date="2016-07" db="EMBL/GenBank/DDBJ databases">
        <title>Genome and transcriptome analysis of iron-reducing fermentative bacteria Anoxybacter fermentans.</title>
        <authorList>
            <person name="Zeng X."/>
            <person name="Shao Z."/>
        </authorList>
    </citation>
    <scope>NUCLEOTIDE SEQUENCE [LARGE SCALE GENOMIC DNA]</scope>
    <source>
        <strain evidence="2 3">DY22613</strain>
    </source>
</reference>
<dbReference type="EMBL" id="CP016379">
    <property type="protein sequence ID" value="AZR74923.1"/>
    <property type="molecule type" value="Genomic_DNA"/>
</dbReference>
<accession>A0A3S9T322</accession>
<feature type="domain" description="Protein CotJB" evidence="1">
    <location>
        <begin position="14"/>
        <end position="86"/>
    </location>
</feature>
<evidence type="ECO:0000313" key="2">
    <source>
        <dbReference type="EMBL" id="AZR74923.1"/>
    </source>
</evidence>